<sequence>MTYQVIKSPYDLVADTWDQLAHPSLYLSSGWLRARSRTVKAAERFILTSGADGKPLASAPCYLATDKAHPGYAPAQLLSFEGLSEPEYQGSAEELAAIEQHRAMLNAHSAAWNPGFVVGAPGRYGGISTRAGLDEKQAADARSGLIDAVEHQAREDGARSISWLYFVEGEDALLEQMLMERGYARLILDAECYMPIRWNNFDDYLAAFRNEYRGTVKHEMAAMDAAGVKVEMHGAEVLGPELAALERQWRLKYGRTPPVEEIVADYEELRSCMPDSLRVFVATLDGRAIGFAVFLEENNIWYSRFGGFDYTAGNLFLYFNLLFYRPIQTMIESGAVSARYSLKSYVAKRSRGCLLRNVLAFVKAPEDSPIVAPAVQAINSAQTARFNEISSKRITKEEA</sequence>
<dbReference type="Pfam" id="PF04339">
    <property type="entry name" value="FemAB_like"/>
    <property type="match status" value="1"/>
</dbReference>
<reference evidence="1 2" key="1">
    <citation type="submission" date="2019-11" db="EMBL/GenBank/DDBJ databases">
        <title>Novel species isolated from a subtropical stream in China.</title>
        <authorList>
            <person name="Lu H."/>
        </authorList>
    </citation>
    <scope>NUCLEOTIDE SEQUENCE [LARGE SCALE GENOMIC DNA]</scope>
    <source>
        <strain evidence="1 2">FT92W</strain>
    </source>
</reference>
<proteinExistence type="predicted"/>
<dbReference type="InterPro" id="IPR016181">
    <property type="entry name" value="Acyl_CoA_acyltransferase"/>
</dbReference>
<evidence type="ECO:0000313" key="1">
    <source>
        <dbReference type="EMBL" id="MRV72387.1"/>
    </source>
</evidence>
<organism evidence="1 2">
    <name type="scientific">Pseudoduganella rivuli</name>
    <dbReference type="NCBI Taxonomy" id="2666085"/>
    <lineage>
        <taxon>Bacteria</taxon>
        <taxon>Pseudomonadati</taxon>
        <taxon>Pseudomonadota</taxon>
        <taxon>Betaproteobacteria</taxon>
        <taxon>Burkholderiales</taxon>
        <taxon>Oxalobacteraceae</taxon>
        <taxon>Telluria group</taxon>
        <taxon>Pseudoduganella</taxon>
    </lineage>
</organism>
<dbReference type="AlphaFoldDB" id="A0A7X2ILT0"/>
<dbReference type="Proteomes" id="UP000446768">
    <property type="component" value="Unassembled WGS sequence"/>
</dbReference>
<keyword evidence="2" id="KW-1185">Reference proteome</keyword>
<accession>A0A7X2ILT0</accession>
<dbReference type="InterPro" id="IPR007434">
    <property type="entry name" value="FemAB-like"/>
</dbReference>
<dbReference type="SUPFAM" id="SSF55729">
    <property type="entry name" value="Acyl-CoA N-acyltransferases (Nat)"/>
    <property type="match status" value="1"/>
</dbReference>
<gene>
    <name evidence="1" type="ORF">GJ700_11770</name>
</gene>
<dbReference type="RefSeq" id="WP_154373871.1">
    <property type="nucleotide sequence ID" value="NZ_WKJJ01000006.1"/>
</dbReference>
<name>A0A7X2ILT0_9BURK</name>
<keyword evidence="1" id="KW-0808">Transferase</keyword>
<comment type="caution">
    <text evidence="1">The sequence shown here is derived from an EMBL/GenBank/DDBJ whole genome shotgun (WGS) entry which is preliminary data.</text>
</comment>
<evidence type="ECO:0000313" key="2">
    <source>
        <dbReference type="Proteomes" id="UP000446768"/>
    </source>
</evidence>
<dbReference type="GO" id="GO:0016740">
    <property type="term" value="F:transferase activity"/>
    <property type="evidence" value="ECO:0007669"/>
    <property type="project" value="UniProtKB-KW"/>
</dbReference>
<dbReference type="Gene3D" id="3.40.630.30">
    <property type="match status" value="1"/>
</dbReference>
<protein>
    <submittedName>
        <fullName evidence="1">GNAT family N-acetyltransferase</fullName>
    </submittedName>
</protein>
<dbReference type="EMBL" id="WKJJ01000006">
    <property type="protein sequence ID" value="MRV72387.1"/>
    <property type="molecule type" value="Genomic_DNA"/>
</dbReference>